<dbReference type="PANTHER" id="PTHR10566">
    <property type="entry name" value="CHAPERONE-ACTIVITY OF BC1 COMPLEX CABC1 -RELATED"/>
    <property type="match status" value="1"/>
</dbReference>
<dbReference type="Proteomes" id="UP001317870">
    <property type="component" value="Chromosome"/>
</dbReference>
<accession>A0ABN6U218</accession>
<feature type="domain" description="ABC1 atypical kinase-like" evidence="2">
    <location>
        <begin position="110"/>
        <end position="335"/>
    </location>
</feature>
<protein>
    <submittedName>
        <fullName evidence="3">ATP-binding protein</fullName>
    </submittedName>
</protein>
<dbReference type="Pfam" id="PF03109">
    <property type="entry name" value="ABC1"/>
    <property type="match status" value="1"/>
</dbReference>
<dbReference type="InterPro" id="IPR004147">
    <property type="entry name" value="ABC1_dom"/>
</dbReference>
<dbReference type="EMBL" id="AP026978">
    <property type="protein sequence ID" value="BDT99246.1"/>
    <property type="molecule type" value="Genomic_DNA"/>
</dbReference>
<name>A0ABN6U218_9NOCA</name>
<dbReference type="CDD" id="cd13970">
    <property type="entry name" value="ABC1_ADCK3"/>
    <property type="match status" value="1"/>
</dbReference>
<reference evidence="3 4" key="1">
    <citation type="submission" date="2022-11" db="EMBL/GenBank/DDBJ databases">
        <title>Genome Sequencing of Nocardia sp. ON39_IFM12276 and assembly.</title>
        <authorList>
            <person name="Shimojima M."/>
            <person name="Toyokawa M."/>
            <person name="Uesaka K."/>
        </authorList>
    </citation>
    <scope>NUCLEOTIDE SEQUENCE [LARGE SCALE GENOMIC DNA]</scope>
    <source>
        <strain evidence="3 4">IFM 12276</strain>
    </source>
</reference>
<proteinExistence type="inferred from homology"/>
<keyword evidence="4" id="KW-1185">Reference proteome</keyword>
<comment type="similarity">
    <text evidence="1">Belongs to the protein kinase superfamily. ADCK protein kinase family.</text>
</comment>
<gene>
    <name evidence="3" type="ORF">IFM12276_22750</name>
</gene>
<sequence>MQVMGQPTEVLMAGGQLPRGRLVRGTRLGRLVAGQAARGVGTRLAMIGRPDQARQILAERSALQAAQQMVTVLGGMKGAAMKLGQMLSVLDVDLVPESHRELFRVKLAELRDRAPEVPFSAMRRVIEADLGPVARVFADFEETPVAAASIGQVYRARLRDGRMVAVKVKYPGVDEAVRADMRNLQLFAKLCRSVLPSAADAAVLDEIARNVGGELDYLREARTQHEVASRFHEHPFITVPDSVGEHCTHHVLVTEFVEGRPFQEIRALPGADRARIGELIYRFYIGSLFSDYEFCGDPHPGNILLDGGGRLAFVDFGLYSRMNPADVEFERASLLAAGEHRAEDLYQAWVGRGIIDPDADVTPQECLEYVWAASGWQLLDEEITITPELATAAVVLAVDPRADEFRGMRHQLLPAEHVFSKRAELFTFAALGQLVATNNWHRLAREWLYGEPPATEIGRATARWRARRLSRPPSHR</sequence>
<evidence type="ECO:0000313" key="3">
    <source>
        <dbReference type="EMBL" id="BDT99246.1"/>
    </source>
</evidence>
<dbReference type="GO" id="GO:0005524">
    <property type="term" value="F:ATP binding"/>
    <property type="evidence" value="ECO:0007669"/>
    <property type="project" value="UniProtKB-KW"/>
</dbReference>
<evidence type="ECO:0000313" key="4">
    <source>
        <dbReference type="Proteomes" id="UP001317870"/>
    </source>
</evidence>
<keyword evidence="3" id="KW-0547">Nucleotide-binding</keyword>
<organism evidence="3 4">
    <name type="scientific">Nocardia sputorum</name>
    <dbReference type="NCBI Taxonomy" id="2984338"/>
    <lineage>
        <taxon>Bacteria</taxon>
        <taxon>Bacillati</taxon>
        <taxon>Actinomycetota</taxon>
        <taxon>Actinomycetes</taxon>
        <taxon>Mycobacteriales</taxon>
        <taxon>Nocardiaceae</taxon>
        <taxon>Nocardia</taxon>
    </lineage>
</organism>
<dbReference type="InterPro" id="IPR050154">
    <property type="entry name" value="UbiB_kinase"/>
</dbReference>
<keyword evidence="3" id="KW-0067">ATP-binding</keyword>
<dbReference type="PANTHER" id="PTHR10566:SF113">
    <property type="entry name" value="PROTEIN ACTIVITY OF BC1 COMPLEX KINASE 7, CHLOROPLASTIC"/>
    <property type="match status" value="1"/>
</dbReference>
<dbReference type="InterPro" id="IPR034646">
    <property type="entry name" value="ADCK3_dom"/>
</dbReference>
<dbReference type="SUPFAM" id="SSF56112">
    <property type="entry name" value="Protein kinase-like (PK-like)"/>
    <property type="match status" value="1"/>
</dbReference>
<evidence type="ECO:0000259" key="2">
    <source>
        <dbReference type="Pfam" id="PF03109"/>
    </source>
</evidence>
<evidence type="ECO:0000256" key="1">
    <source>
        <dbReference type="ARBA" id="ARBA00009670"/>
    </source>
</evidence>
<dbReference type="InterPro" id="IPR011009">
    <property type="entry name" value="Kinase-like_dom_sf"/>
</dbReference>